<reference evidence="2" key="1">
    <citation type="journal article" date="2021" name="Nat. Commun.">
        <title>Genetic determinants of endophytism in the Arabidopsis root mycobiome.</title>
        <authorList>
            <person name="Mesny F."/>
            <person name="Miyauchi S."/>
            <person name="Thiergart T."/>
            <person name="Pickel B."/>
            <person name="Atanasova L."/>
            <person name="Karlsson M."/>
            <person name="Huettel B."/>
            <person name="Barry K.W."/>
            <person name="Haridas S."/>
            <person name="Chen C."/>
            <person name="Bauer D."/>
            <person name="Andreopoulos W."/>
            <person name="Pangilinan J."/>
            <person name="LaButti K."/>
            <person name="Riley R."/>
            <person name="Lipzen A."/>
            <person name="Clum A."/>
            <person name="Drula E."/>
            <person name="Henrissat B."/>
            <person name="Kohler A."/>
            <person name="Grigoriev I.V."/>
            <person name="Martin F.M."/>
            <person name="Hacquard S."/>
        </authorList>
    </citation>
    <scope>NUCLEOTIDE SEQUENCE</scope>
    <source>
        <strain evidence="2">MPI-CAGE-CH-0230</strain>
    </source>
</reference>
<dbReference type="SUPFAM" id="SSF51735">
    <property type="entry name" value="NAD(P)-binding Rossmann-fold domains"/>
    <property type="match status" value="1"/>
</dbReference>
<evidence type="ECO:0000259" key="1">
    <source>
        <dbReference type="Pfam" id="PF05368"/>
    </source>
</evidence>
<protein>
    <recommendedName>
        <fullName evidence="1">NmrA-like domain-containing protein</fullName>
    </recommendedName>
</protein>
<feature type="domain" description="NmrA-like" evidence="1">
    <location>
        <begin position="10"/>
        <end position="138"/>
    </location>
</feature>
<dbReference type="Proteomes" id="UP000756346">
    <property type="component" value="Unassembled WGS sequence"/>
</dbReference>
<sequence length="385" mass="40941">MATTTNSPSPTIAIIGASGKLGGATLHALLEHALHPPANIIALTSSKPGSETWDKLASTSSSSSGSPSIQVRHATFDDPQSLTAALDGVDVFFLVSTPRISMDFNDAPPGTGREAHHFAAIDAAVAAGVKVLVYSSLAFGFRSFAARRSHNVKDGASEGESKAGVMRAHLRTEAYLAELAAQGKLQSTVIREGLYNESWPLYLGYFDTKAYLEDKAGEEKGREEVVKLAGDGKISWTAIKDLGVGSAVVLSSLAAFLKSGNQGISDNRSNEFLGRKFYLSNPPSTALTLAEVANLITETATTAKATARKIKVQIVPLREHIATYTSRSGPESKPAVEWWARTYPALEDGECHVDDSTLAELLGRVGVKATPMEETVREMIIGRSP</sequence>
<dbReference type="InterPro" id="IPR036291">
    <property type="entry name" value="NAD(P)-bd_dom_sf"/>
</dbReference>
<dbReference type="PANTHER" id="PTHR47129">
    <property type="entry name" value="QUINONE OXIDOREDUCTASE 2"/>
    <property type="match status" value="1"/>
</dbReference>
<proteinExistence type="predicted"/>
<keyword evidence="3" id="KW-1185">Reference proteome</keyword>
<comment type="caution">
    <text evidence="2">The sequence shown here is derived from an EMBL/GenBank/DDBJ whole genome shotgun (WGS) entry which is preliminary data.</text>
</comment>
<dbReference type="Gene3D" id="3.90.25.10">
    <property type="entry name" value="UDP-galactose 4-epimerase, domain 1"/>
    <property type="match status" value="1"/>
</dbReference>
<dbReference type="Pfam" id="PF05368">
    <property type="entry name" value="NmrA"/>
    <property type="match status" value="1"/>
</dbReference>
<dbReference type="RefSeq" id="XP_046007433.1">
    <property type="nucleotide sequence ID" value="XM_046152043.1"/>
</dbReference>
<dbReference type="InterPro" id="IPR052718">
    <property type="entry name" value="NmrA-type_oxidoreductase"/>
</dbReference>
<name>A0A9P8XWI4_9PEZI</name>
<dbReference type="Gene3D" id="3.40.50.720">
    <property type="entry name" value="NAD(P)-binding Rossmann-like Domain"/>
    <property type="match status" value="1"/>
</dbReference>
<dbReference type="PANTHER" id="PTHR47129:SF1">
    <property type="entry name" value="NMRA-LIKE DOMAIN-CONTAINING PROTEIN"/>
    <property type="match status" value="1"/>
</dbReference>
<evidence type="ECO:0000313" key="2">
    <source>
        <dbReference type="EMBL" id="KAH7021232.1"/>
    </source>
</evidence>
<dbReference type="InterPro" id="IPR008030">
    <property type="entry name" value="NmrA-like"/>
</dbReference>
<accession>A0A9P8XWI4</accession>
<dbReference type="AlphaFoldDB" id="A0A9P8XWI4"/>
<organism evidence="2 3">
    <name type="scientific">Microdochium trichocladiopsis</name>
    <dbReference type="NCBI Taxonomy" id="1682393"/>
    <lineage>
        <taxon>Eukaryota</taxon>
        <taxon>Fungi</taxon>
        <taxon>Dikarya</taxon>
        <taxon>Ascomycota</taxon>
        <taxon>Pezizomycotina</taxon>
        <taxon>Sordariomycetes</taxon>
        <taxon>Xylariomycetidae</taxon>
        <taxon>Xylariales</taxon>
        <taxon>Microdochiaceae</taxon>
        <taxon>Microdochium</taxon>
    </lineage>
</organism>
<dbReference type="OrthoDB" id="419598at2759"/>
<evidence type="ECO:0000313" key="3">
    <source>
        <dbReference type="Proteomes" id="UP000756346"/>
    </source>
</evidence>
<gene>
    <name evidence="2" type="ORF">B0I36DRAFT_30358</name>
</gene>
<dbReference type="EMBL" id="JAGTJQ010000010">
    <property type="protein sequence ID" value="KAH7021232.1"/>
    <property type="molecule type" value="Genomic_DNA"/>
</dbReference>
<dbReference type="GeneID" id="70181589"/>